<accession>A0A1Z4JS91</accession>
<evidence type="ECO:0000313" key="3">
    <source>
        <dbReference type="Proteomes" id="UP000217895"/>
    </source>
</evidence>
<evidence type="ECO:0000313" key="2">
    <source>
        <dbReference type="EMBL" id="BAY59533.1"/>
    </source>
</evidence>
<dbReference type="Pfam" id="PF14518">
    <property type="entry name" value="Haem_oxygenas_2"/>
    <property type="match status" value="1"/>
</dbReference>
<protein>
    <recommendedName>
        <fullName evidence="4">Iron-containing redox enzyme family protein</fullName>
    </recommendedName>
</protein>
<evidence type="ECO:0008006" key="4">
    <source>
        <dbReference type="Google" id="ProtNLM"/>
    </source>
</evidence>
<keyword evidence="1" id="KW-0560">Oxidoreductase</keyword>
<dbReference type="InterPro" id="IPR016084">
    <property type="entry name" value="Haem_Oase-like_multi-hlx"/>
</dbReference>
<dbReference type="GO" id="GO:0016491">
    <property type="term" value="F:oxidoreductase activity"/>
    <property type="evidence" value="ECO:0007669"/>
    <property type="project" value="UniProtKB-KW"/>
</dbReference>
<evidence type="ECO:0000256" key="1">
    <source>
        <dbReference type="ARBA" id="ARBA00023002"/>
    </source>
</evidence>
<dbReference type="AlphaFoldDB" id="A0A1Z4JS91"/>
<sequence>MIRTLLHYQLKHQIVDVPAFSIPQAPTEAITLSQRVAYLLSDNHESLLLSDRILRTLDVDLATALDAGFRQEDPLALLEIHKTLYQIYEVSLCHPLSPVCQHEHSPWLLNIRRQLETAWMNYELPRILHQLPHDHTINHPESLSVWFIDQAHKESETDRAVLNFFKTQATIENFKLFLRSEAPLCFRFFDALALAQLYSSEIVKAEITSNMWDECGHGIEQNSHINLFTRMLKALNIEPPKFPIWNDWRPYAGYNLYFCFGFNRQHYFRSLGSLAMPELFDSNRNHAITTGLERLYPDAALRCKYFYSHLEDEDEHGSNWLSRIILPISKIQPEAGMEMAIGGAFRMEAMRRYNEFLALRFGL</sequence>
<proteinExistence type="predicted"/>
<dbReference type="PANTHER" id="PTHR40279:SF3">
    <property type="entry name" value="4-AMINOBENZOATE SYNTHASE"/>
    <property type="match status" value="1"/>
</dbReference>
<dbReference type="EMBL" id="AP018205">
    <property type="protein sequence ID" value="BAY59533.1"/>
    <property type="molecule type" value="Genomic_DNA"/>
</dbReference>
<geneLocation type="plasmid" evidence="2">
    <name>plasmid2</name>
</geneLocation>
<dbReference type="SUPFAM" id="SSF48613">
    <property type="entry name" value="Heme oxygenase-like"/>
    <property type="match status" value="1"/>
</dbReference>
<keyword evidence="3" id="KW-1185">Reference proteome</keyword>
<reference evidence="2 3" key="1">
    <citation type="submission" date="2017-06" db="EMBL/GenBank/DDBJ databases">
        <title>Genome sequencing of cyanobaciteial culture collection at National Institute for Environmental Studies (NIES).</title>
        <authorList>
            <person name="Hirose Y."/>
            <person name="Shimura Y."/>
            <person name="Fujisawa T."/>
            <person name="Nakamura Y."/>
            <person name="Kawachi M."/>
        </authorList>
    </citation>
    <scope>NUCLEOTIDE SEQUENCE [LARGE SCALE GENOMIC DNA]</scope>
    <source>
        <strain evidence="2 3">NIES-2135</strain>
        <plasmid evidence="3">Plasmid Plasmid2 dna</plasmid>
    </source>
</reference>
<keyword evidence="2" id="KW-0614">Plasmid</keyword>
<gene>
    <name evidence="2" type="ORF">NIES2135_64100</name>
</gene>
<dbReference type="SMART" id="SM01236">
    <property type="entry name" value="Haem_oxygenase_2"/>
    <property type="match status" value="1"/>
</dbReference>
<dbReference type="PANTHER" id="PTHR40279">
    <property type="entry name" value="PQQC-LIKE PROTEIN"/>
    <property type="match status" value="1"/>
</dbReference>
<dbReference type="Proteomes" id="UP000217895">
    <property type="component" value="Plasmid Plasmid2 dna"/>
</dbReference>
<name>A0A1Z4JS91_LEPBY</name>
<organism evidence="2 3">
    <name type="scientific">Leptolyngbya boryana NIES-2135</name>
    <dbReference type="NCBI Taxonomy" id="1973484"/>
    <lineage>
        <taxon>Bacteria</taxon>
        <taxon>Bacillati</taxon>
        <taxon>Cyanobacteriota</taxon>
        <taxon>Cyanophyceae</taxon>
        <taxon>Leptolyngbyales</taxon>
        <taxon>Leptolyngbyaceae</taxon>
        <taxon>Leptolyngbya group</taxon>
        <taxon>Leptolyngbya</taxon>
    </lineage>
</organism>
<dbReference type="Gene3D" id="1.20.910.10">
    <property type="entry name" value="Heme oxygenase-like"/>
    <property type="match status" value="1"/>
</dbReference>
<dbReference type="InterPro" id="IPR039068">
    <property type="entry name" value="PqqC-like"/>
</dbReference>